<feature type="transmembrane region" description="Helical" evidence="1">
    <location>
        <begin position="151"/>
        <end position="171"/>
    </location>
</feature>
<protein>
    <submittedName>
        <fullName evidence="2">Uncharacterized protein</fullName>
    </submittedName>
</protein>
<sequence length="310" mass="36389">MRRGKFKPFWKLEHARPFNELRTWFSEKVTLDAYQDPLNSIMYVDDNFLSISTPYNNFRLAFFIPWVVAFWILLFLMVSDFGPNTGEISSANAMVQAKRELDIRGESYDPRDYVYYEMLVGDDGKSSLGEYLNAVSKYGGKLYIKRVYTDIVIICVLFVISLTSTLALLRFPRMADIYFDRRRRIVYTWRLGKVAACHFDNLGFRETANGLNLLLMSENKKRQYWPANFTVQPTGRPHLNTENDNTEFIAQVFAFMDKGKKAVITGERFERAYPKSYLFVDKKPDNFDYRVEEILKRDSELPALYAKHLF</sequence>
<evidence type="ECO:0000313" key="3">
    <source>
        <dbReference type="Proteomes" id="UP000326936"/>
    </source>
</evidence>
<organism evidence="2 3">
    <name type="scientific">Vibrio aquimaris</name>
    <dbReference type="NCBI Taxonomy" id="2587862"/>
    <lineage>
        <taxon>Bacteria</taxon>
        <taxon>Pseudomonadati</taxon>
        <taxon>Pseudomonadota</taxon>
        <taxon>Gammaproteobacteria</taxon>
        <taxon>Vibrionales</taxon>
        <taxon>Vibrionaceae</taxon>
        <taxon>Vibrio</taxon>
    </lineage>
</organism>
<keyword evidence="3" id="KW-1185">Reference proteome</keyword>
<reference evidence="2 3" key="1">
    <citation type="submission" date="2019-10" db="EMBL/GenBank/DDBJ databases">
        <title>Complete genome sequence of Vibrio sp. strain THAF100, isolated from non-filtered water from the water column of tank 6 of a marine aquarium containing stony-coral fragments. Water maintained at 26 degree C.</title>
        <authorList>
            <person name="Ruckert C."/>
            <person name="Franco A."/>
            <person name="Kalinowski J."/>
            <person name="Glaeser S."/>
        </authorList>
    </citation>
    <scope>NUCLEOTIDE SEQUENCE [LARGE SCALE GENOMIC DNA]</scope>
    <source>
        <strain evidence="2 3">THAF100</strain>
    </source>
</reference>
<feature type="transmembrane region" description="Helical" evidence="1">
    <location>
        <begin position="60"/>
        <end position="78"/>
    </location>
</feature>
<dbReference type="OrthoDB" id="5873227at2"/>
<name>A0A5P9CHH6_9VIBR</name>
<dbReference type="AlphaFoldDB" id="A0A5P9CHH6"/>
<keyword evidence="1" id="KW-0472">Membrane</keyword>
<accession>A0A5P9CHH6</accession>
<proteinExistence type="predicted"/>
<dbReference type="EMBL" id="CP045350">
    <property type="protein sequence ID" value="QFT25666.1"/>
    <property type="molecule type" value="Genomic_DNA"/>
</dbReference>
<dbReference type="KEGG" id="vaq:FIV01_04420"/>
<gene>
    <name evidence="2" type="ORF">FIV01_04420</name>
</gene>
<keyword evidence="1" id="KW-0812">Transmembrane</keyword>
<dbReference type="Proteomes" id="UP000326936">
    <property type="component" value="Chromosome"/>
</dbReference>
<dbReference type="RefSeq" id="WP_152429908.1">
    <property type="nucleotide sequence ID" value="NZ_CBCSDK010000003.1"/>
</dbReference>
<evidence type="ECO:0000256" key="1">
    <source>
        <dbReference type="SAM" id="Phobius"/>
    </source>
</evidence>
<evidence type="ECO:0000313" key="2">
    <source>
        <dbReference type="EMBL" id="QFT25666.1"/>
    </source>
</evidence>
<keyword evidence="1" id="KW-1133">Transmembrane helix</keyword>